<sequence length="421" mass="45384">MESPILERSVRFESECVLIPEHLYSQKKQILSRPKIVSKSWSLPIGWSTAPNHPALASNTSLDDERDKERGRKLTVILPTFTKAKKAQPSPPPPLSPCLRKSERSNSLSVRSPTRGPAETLHRTASLPSGRPLPTVPLRPCCTACYEAVEAYLASPSTSPEKMSTGAMLRHASDHHRDHHRPGMLFPSPVKGCHKLSLVRVDEVDMKGSAGGAGADVGMECLKEENEPVQEPESDEEQLFPLPSPKRTPVSSPISSPTASQINLSLKTTLPTETSTSTLNSTTSPTTPKRSSPLCAPCVYPIPTPASPEIIGPDPDELPPQPHSHLHHSHHNNPHSSSSSSDRRSSISSSNASQANGDSPGTPGKRRRSSLSAFGESFSRGGAAILRGVGEVVNGVIFLRVCVLLSESWSSLSTCALLWWC</sequence>
<organism evidence="2 3">
    <name type="scientific">Sistotremastrum suecicum HHB10207 ss-3</name>
    <dbReference type="NCBI Taxonomy" id="1314776"/>
    <lineage>
        <taxon>Eukaryota</taxon>
        <taxon>Fungi</taxon>
        <taxon>Dikarya</taxon>
        <taxon>Basidiomycota</taxon>
        <taxon>Agaricomycotina</taxon>
        <taxon>Agaricomycetes</taxon>
        <taxon>Sistotremastrales</taxon>
        <taxon>Sistotremastraceae</taxon>
        <taxon>Sistotremastrum</taxon>
    </lineage>
</organism>
<proteinExistence type="predicted"/>
<evidence type="ECO:0000313" key="3">
    <source>
        <dbReference type="Proteomes" id="UP000076798"/>
    </source>
</evidence>
<gene>
    <name evidence="2" type="ORF">SISSUDRAFT_1058322</name>
</gene>
<reference evidence="2 3" key="1">
    <citation type="journal article" date="2016" name="Mol. Biol. Evol.">
        <title>Comparative Genomics of Early-Diverging Mushroom-Forming Fungi Provides Insights into the Origins of Lignocellulose Decay Capabilities.</title>
        <authorList>
            <person name="Nagy L.G."/>
            <person name="Riley R."/>
            <person name="Tritt A."/>
            <person name="Adam C."/>
            <person name="Daum C."/>
            <person name="Floudas D."/>
            <person name="Sun H."/>
            <person name="Yadav J.S."/>
            <person name="Pangilinan J."/>
            <person name="Larsson K.H."/>
            <person name="Matsuura K."/>
            <person name="Barry K."/>
            <person name="Labutti K."/>
            <person name="Kuo R."/>
            <person name="Ohm R.A."/>
            <person name="Bhattacharya S.S."/>
            <person name="Shirouzu T."/>
            <person name="Yoshinaga Y."/>
            <person name="Martin F.M."/>
            <person name="Grigoriev I.V."/>
            <person name="Hibbett D.S."/>
        </authorList>
    </citation>
    <scope>NUCLEOTIDE SEQUENCE [LARGE SCALE GENOMIC DNA]</scope>
    <source>
        <strain evidence="2 3">HHB10207 ss-3</strain>
    </source>
</reference>
<feature type="region of interest" description="Disordered" evidence="1">
    <location>
        <begin position="79"/>
        <end position="132"/>
    </location>
</feature>
<evidence type="ECO:0000313" key="2">
    <source>
        <dbReference type="EMBL" id="KZT42859.1"/>
    </source>
</evidence>
<protein>
    <submittedName>
        <fullName evidence="2">Uncharacterized protein</fullName>
    </submittedName>
</protein>
<name>A0A166HLX8_9AGAM</name>
<dbReference type="STRING" id="1314776.A0A166HLX8"/>
<feature type="compositionally biased region" description="Low complexity" evidence="1">
    <location>
        <begin position="334"/>
        <end position="353"/>
    </location>
</feature>
<keyword evidence="3" id="KW-1185">Reference proteome</keyword>
<feature type="compositionally biased region" description="Polar residues" evidence="1">
    <location>
        <begin position="249"/>
        <end position="263"/>
    </location>
</feature>
<dbReference type="EMBL" id="KV428011">
    <property type="protein sequence ID" value="KZT42859.1"/>
    <property type="molecule type" value="Genomic_DNA"/>
</dbReference>
<feature type="compositionally biased region" description="Acidic residues" evidence="1">
    <location>
        <begin position="227"/>
        <end position="238"/>
    </location>
</feature>
<dbReference type="AlphaFoldDB" id="A0A166HLX8"/>
<evidence type="ECO:0000256" key="1">
    <source>
        <dbReference type="SAM" id="MobiDB-lite"/>
    </source>
</evidence>
<feature type="compositionally biased region" description="Low complexity" evidence="1">
    <location>
        <begin position="264"/>
        <end position="293"/>
    </location>
</feature>
<feature type="compositionally biased region" description="Basic residues" evidence="1">
    <location>
        <begin position="324"/>
        <end position="333"/>
    </location>
</feature>
<feature type="region of interest" description="Disordered" evidence="1">
    <location>
        <begin position="224"/>
        <end position="370"/>
    </location>
</feature>
<dbReference type="OrthoDB" id="3269282at2759"/>
<accession>A0A166HLX8</accession>
<dbReference type="Proteomes" id="UP000076798">
    <property type="component" value="Unassembled WGS sequence"/>
</dbReference>